<reference evidence="1 2" key="1">
    <citation type="submission" date="2021-06" db="EMBL/GenBank/DDBJ databases">
        <title>Caerostris extrusa draft genome.</title>
        <authorList>
            <person name="Kono N."/>
            <person name="Arakawa K."/>
        </authorList>
    </citation>
    <scope>NUCLEOTIDE SEQUENCE [LARGE SCALE GENOMIC DNA]</scope>
</reference>
<dbReference type="Proteomes" id="UP001054945">
    <property type="component" value="Unassembled WGS sequence"/>
</dbReference>
<dbReference type="EMBL" id="BPLR01000165">
    <property type="protein sequence ID" value="GIY92585.1"/>
    <property type="molecule type" value="Genomic_DNA"/>
</dbReference>
<protein>
    <submittedName>
        <fullName evidence="1">Uncharacterized protein</fullName>
    </submittedName>
</protein>
<keyword evidence="2" id="KW-1185">Reference proteome</keyword>
<name>A0AAV4XEC7_CAEEX</name>
<dbReference type="AlphaFoldDB" id="A0AAV4XEC7"/>
<sequence>MIFRNPDKVDPFNSDCVQAGSNILQELLINDELKSSVIPDYILHSSKSDSSMSKMKDLKIKFSRESGEAEEREKKPLICENSIQDAMSPFKHTSKEGRLPPRSSSNVNVIVHKVFFYVVGGYKE</sequence>
<accession>A0AAV4XEC7</accession>
<gene>
    <name evidence="1" type="primary">AVEN_190386_1</name>
    <name evidence="1" type="ORF">CEXT_500601</name>
</gene>
<organism evidence="1 2">
    <name type="scientific">Caerostris extrusa</name>
    <name type="common">Bark spider</name>
    <name type="synonym">Caerostris bankana</name>
    <dbReference type="NCBI Taxonomy" id="172846"/>
    <lineage>
        <taxon>Eukaryota</taxon>
        <taxon>Metazoa</taxon>
        <taxon>Ecdysozoa</taxon>
        <taxon>Arthropoda</taxon>
        <taxon>Chelicerata</taxon>
        <taxon>Arachnida</taxon>
        <taxon>Araneae</taxon>
        <taxon>Araneomorphae</taxon>
        <taxon>Entelegynae</taxon>
        <taxon>Araneoidea</taxon>
        <taxon>Araneidae</taxon>
        <taxon>Caerostris</taxon>
    </lineage>
</organism>
<comment type="caution">
    <text evidence="1">The sequence shown here is derived from an EMBL/GenBank/DDBJ whole genome shotgun (WGS) entry which is preliminary data.</text>
</comment>
<proteinExistence type="predicted"/>
<evidence type="ECO:0000313" key="2">
    <source>
        <dbReference type="Proteomes" id="UP001054945"/>
    </source>
</evidence>
<evidence type="ECO:0000313" key="1">
    <source>
        <dbReference type="EMBL" id="GIY92585.1"/>
    </source>
</evidence>